<evidence type="ECO:0000256" key="4">
    <source>
        <dbReference type="RuleBase" id="RU003694"/>
    </source>
</evidence>
<dbReference type="PROSITE" id="PS00606">
    <property type="entry name" value="KS3_1"/>
    <property type="match status" value="1"/>
</dbReference>
<dbReference type="InterPro" id="IPR018201">
    <property type="entry name" value="Ketoacyl_synth_AS"/>
</dbReference>
<dbReference type="NCBIfam" id="NF005589">
    <property type="entry name" value="PRK07314.1"/>
    <property type="match status" value="1"/>
</dbReference>
<feature type="domain" description="Ketosynthase family 3 (KS3)" evidence="5">
    <location>
        <begin position="53"/>
        <end position="461"/>
    </location>
</feature>
<dbReference type="CDD" id="cd00834">
    <property type="entry name" value="KAS_I_II"/>
    <property type="match status" value="1"/>
</dbReference>
<dbReference type="Pfam" id="PF02801">
    <property type="entry name" value="Ketoacyl-synt_C"/>
    <property type="match status" value="1"/>
</dbReference>
<evidence type="ECO:0000256" key="3">
    <source>
        <dbReference type="ARBA" id="ARBA00022679"/>
    </source>
</evidence>
<dbReference type="Gene3D" id="3.40.47.10">
    <property type="match status" value="1"/>
</dbReference>
<dbReference type="EC" id="2.3.1.41" evidence="2"/>
<reference evidence="6" key="1">
    <citation type="journal article" date="2022" name="Int. J. Mol. Sci.">
        <title>Draft Genome of Tanacetum Coccineum: Genomic Comparison of Closely Related Tanacetum-Family Plants.</title>
        <authorList>
            <person name="Yamashiro T."/>
            <person name="Shiraishi A."/>
            <person name="Nakayama K."/>
            <person name="Satake H."/>
        </authorList>
    </citation>
    <scope>NUCLEOTIDE SEQUENCE</scope>
</reference>
<dbReference type="PANTHER" id="PTHR11712">
    <property type="entry name" value="POLYKETIDE SYNTHASE-RELATED"/>
    <property type="match status" value="1"/>
</dbReference>
<evidence type="ECO:0000256" key="1">
    <source>
        <dbReference type="ARBA" id="ARBA00008467"/>
    </source>
</evidence>
<proteinExistence type="inferred from homology"/>
<keyword evidence="3 4" id="KW-0808">Transferase</keyword>
<gene>
    <name evidence="6" type="ORF">Tco_1002964</name>
</gene>
<dbReference type="Proteomes" id="UP001151760">
    <property type="component" value="Unassembled WGS sequence"/>
</dbReference>
<evidence type="ECO:0000313" key="6">
    <source>
        <dbReference type="EMBL" id="GJT59431.1"/>
    </source>
</evidence>
<dbReference type="EMBL" id="BQNB010017109">
    <property type="protein sequence ID" value="GJT59431.1"/>
    <property type="molecule type" value="Genomic_DNA"/>
</dbReference>
<keyword evidence="7" id="KW-1185">Reference proteome</keyword>
<dbReference type="Pfam" id="PF00109">
    <property type="entry name" value="ketoacyl-synt"/>
    <property type="match status" value="1"/>
</dbReference>
<dbReference type="PROSITE" id="PS52004">
    <property type="entry name" value="KS3_2"/>
    <property type="match status" value="1"/>
</dbReference>
<evidence type="ECO:0000313" key="7">
    <source>
        <dbReference type="Proteomes" id="UP001151760"/>
    </source>
</evidence>
<reference evidence="6" key="2">
    <citation type="submission" date="2022-01" db="EMBL/GenBank/DDBJ databases">
        <authorList>
            <person name="Yamashiro T."/>
            <person name="Shiraishi A."/>
            <person name="Satake H."/>
            <person name="Nakayama K."/>
        </authorList>
    </citation>
    <scope>NUCLEOTIDE SEQUENCE</scope>
</reference>
<organism evidence="6 7">
    <name type="scientific">Tanacetum coccineum</name>
    <dbReference type="NCBI Taxonomy" id="301880"/>
    <lineage>
        <taxon>Eukaryota</taxon>
        <taxon>Viridiplantae</taxon>
        <taxon>Streptophyta</taxon>
        <taxon>Embryophyta</taxon>
        <taxon>Tracheophyta</taxon>
        <taxon>Spermatophyta</taxon>
        <taxon>Magnoliopsida</taxon>
        <taxon>eudicotyledons</taxon>
        <taxon>Gunneridae</taxon>
        <taxon>Pentapetalae</taxon>
        <taxon>asterids</taxon>
        <taxon>campanulids</taxon>
        <taxon>Asterales</taxon>
        <taxon>Asteraceae</taxon>
        <taxon>Asteroideae</taxon>
        <taxon>Anthemideae</taxon>
        <taxon>Anthemidinae</taxon>
        <taxon>Tanacetum</taxon>
    </lineage>
</organism>
<dbReference type="InterPro" id="IPR016039">
    <property type="entry name" value="Thiolase-like"/>
</dbReference>
<protein>
    <recommendedName>
        <fullName evidence="2">beta-ketoacyl-[acyl-carrier-protein] synthase I</fullName>
        <ecNumber evidence="2">2.3.1.41</ecNumber>
    </recommendedName>
</protein>
<dbReference type="SMART" id="SM00825">
    <property type="entry name" value="PKS_KS"/>
    <property type="match status" value="1"/>
</dbReference>
<dbReference type="InterPro" id="IPR014031">
    <property type="entry name" value="Ketoacyl_synth_C"/>
</dbReference>
<name>A0ABQ5F7R5_9ASTR</name>
<dbReference type="InterPro" id="IPR014030">
    <property type="entry name" value="Ketoacyl_synth_N"/>
</dbReference>
<evidence type="ECO:0000256" key="2">
    <source>
        <dbReference type="ARBA" id="ARBA00013191"/>
    </source>
</evidence>
<comment type="caution">
    <text evidence="6">The sequence shown here is derived from an EMBL/GenBank/DDBJ whole genome shotgun (WGS) entry which is preliminary data.</text>
</comment>
<comment type="similarity">
    <text evidence="1 4">Belongs to the thiolase-like superfamily. Beta-ketoacyl-ACP synthases family.</text>
</comment>
<accession>A0ABQ5F7R5</accession>
<sequence length="470" mass="50059">MMTSLMTSLEPLSMFGLNSTRVHTNTKPHGKTMAIAVQPAKEPTTKKKPVTTYRRVVVTGLGVVSPVGHVADVFYENLLNGVSGISEIESFDCDQFPTVSEIKSFSADGWVAPKLSRRVDKFILYLITAGKKALEDGGVTEDVMKQLDIARCGVLIGSAMGGVKVLQDGIEALRVSYKKMNPFSVPFATTNMGSAILAMDLGWMGPNYSISTACATSNNCIINAANHIIRGETDMMLSGGSDAAITPIALGGFIACNGLSERNSDPTKASRPWDMSRDGFVMGEGAGVLLLEELEHAKARGAKIYAEYLGGSFTSDAYHVTDPHPDGTGISLCIEKALSQSGVAREDVNYINAHATSTPARDVNEYEAIIRCFNENSELKMNSTKSMTGHLLGGAGAIEAIAVVKAIQTGWLHPNLNLENPDVGVDTNVLVGGTKERCDIKVALSNSAGYGGHNSCILFAPYNSDGYHHA</sequence>
<dbReference type="PANTHER" id="PTHR11712:SF350">
    <property type="entry name" value="BETA-KETOACYL-[ACYL-CARRIER-PROTEIN] SYNTHASE I"/>
    <property type="match status" value="1"/>
</dbReference>
<dbReference type="InterPro" id="IPR000794">
    <property type="entry name" value="Beta-ketoacyl_synthase"/>
</dbReference>
<dbReference type="SUPFAM" id="SSF53901">
    <property type="entry name" value="Thiolase-like"/>
    <property type="match status" value="2"/>
</dbReference>
<dbReference type="InterPro" id="IPR020841">
    <property type="entry name" value="PKS_Beta-ketoAc_synthase_dom"/>
</dbReference>
<evidence type="ECO:0000259" key="5">
    <source>
        <dbReference type="PROSITE" id="PS52004"/>
    </source>
</evidence>